<dbReference type="Pfam" id="PF01975">
    <property type="entry name" value="SurE"/>
    <property type="match status" value="1"/>
</dbReference>
<dbReference type="SUPFAM" id="SSF64167">
    <property type="entry name" value="SurE-like"/>
    <property type="match status" value="1"/>
</dbReference>
<gene>
    <name evidence="7 10" type="primary">surE</name>
    <name evidence="10" type="ORF">Q8A70_08550</name>
</gene>
<comment type="function">
    <text evidence="7">Nucleotidase that shows phosphatase activity on nucleoside 5'-monophosphates.</text>
</comment>
<evidence type="ECO:0000259" key="9">
    <source>
        <dbReference type="Pfam" id="PF01975"/>
    </source>
</evidence>
<keyword evidence="3 7" id="KW-0963">Cytoplasm</keyword>
<dbReference type="GO" id="GO:0008254">
    <property type="term" value="F:3'-nucleotidase activity"/>
    <property type="evidence" value="ECO:0007669"/>
    <property type="project" value="UniProtKB-EC"/>
</dbReference>
<dbReference type="HAMAP" id="MF_00060">
    <property type="entry name" value="SurE"/>
    <property type="match status" value="1"/>
</dbReference>
<accession>A0ABU0YJ18</accession>
<evidence type="ECO:0000256" key="2">
    <source>
        <dbReference type="ARBA" id="ARBA00011062"/>
    </source>
</evidence>
<feature type="binding site" evidence="7">
    <location>
        <position position="74"/>
    </location>
    <ligand>
        <name>a divalent metal cation</name>
        <dbReference type="ChEBI" id="CHEBI:60240"/>
    </ligand>
</feature>
<evidence type="ECO:0000313" key="11">
    <source>
        <dbReference type="Proteomes" id="UP001230156"/>
    </source>
</evidence>
<sequence>MSKSIALRTKRNKPATESAPTSVQVKSPPADLRRARILVTNDDGIHAPGLKVLEKIARALSDDVWVVTPESEHSGASHALTLRRPLQIHKLGPRRYATSGTPTDCVLLAVNHLVTGKRPDLVLSGVNRGANLGEDVLYSGTVAAAMEASMLGIPSIAMSQVRMGETLHWKTAEKFGAEIVRKLVALEWPDDLLMNVNFPPIPPEKVTGIVVGAQGRRKSQVQVVKGKDPFARDVLWVGDFTNDDPEDPHSDLAIIARGGIAITPLHFDLTQGAMLKRMVGLFPGAKAAAQSRPATKSRRRKKGKPV</sequence>
<dbReference type="Proteomes" id="UP001230156">
    <property type="component" value="Unassembled WGS sequence"/>
</dbReference>
<feature type="binding site" evidence="7">
    <location>
        <position position="127"/>
    </location>
    <ligand>
        <name>a divalent metal cation</name>
        <dbReference type="ChEBI" id="CHEBI:60240"/>
    </ligand>
</feature>
<feature type="domain" description="Survival protein SurE-like phosphatase/nucleotidase" evidence="9">
    <location>
        <begin position="37"/>
        <end position="219"/>
    </location>
</feature>
<name>A0ABU0YJ18_9PROT</name>
<dbReference type="NCBIfam" id="NF001490">
    <property type="entry name" value="PRK00346.1-4"/>
    <property type="match status" value="1"/>
</dbReference>
<evidence type="ECO:0000256" key="3">
    <source>
        <dbReference type="ARBA" id="ARBA00022490"/>
    </source>
</evidence>
<comment type="cofactor">
    <cofactor evidence="7">
        <name>a divalent metal cation</name>
        <dbReference type="ChEBI" id="CHEBI:60240"/>
    </cofactor>
    <text evidence="7">Binds 1 divalent metal cation per subunit.</text>
</comment>
<evidence type="ECO:0000256" key="7">
    <source>
        <dbReference type="HAMAP-Rule" id="MF_00060"/>
    </source>
</evidence>
<evidence type="ECO:0000256" key="6">
    <source>
        <dbReference type="ARBA" id="ARBA00022801"/>
    </source>
</evidence>
<keyword evidence="5 7" id="KW-0547">Nucleotide-binding</keyword>
<dbReference type="InterPro" id="IPR030048">
    <property type="entry name" value="SurE"/>
</dbReference>
<dbReference type="EC" id="3.1.3.5" evidence="7"/>
<evidence type="ECO:0000256" key="1">
    <source>
        <dbReference type="ARBA" id="ARBA00000815"/>
    </source>
</evidence>
<proteinExistence type="inferred from homology"/>
<comment type="caution">
    <text evidence="10">The sequence shown here is derived from an EMBL/GenBank/DDBJ whole genome shotgun (WGS) entry which is preliminary data.</text>
</comment>
<evidence type="ECO:0000256" key="8">
    <source>
        <dbReference type="SAM" id="MobiDB-lite"/>
    </source>
</evidence>
<comment type="catalytic activity">
    <reaction evidence="1 7">
        <text>a ribonucleoside 5'-phosphate + H2O = a ribonucleoside + phosphate</text>
        <dbReference type="Rhea" id="RHEA:12484"/>
        <dbReference type="ChEBI" id="CHEBI:15377"/>
        <dbReference type="ChEBI" id="CHEBI:18254"/>
        <dbReference type="ChEBI" id="CHEBI:43474"/>
        <dbReference type="ChEBI" id="CHEBI:58043"/>
        <dbReference type="EC" id="3.1.3.5"/>
    </reaction>
</comment>
<feature type="region of interest" description="Disordered" evidence="8">
    <location>
        <begin position="1"/>
        <end position="27"/>
    </location>
</feature>
<keyword evidence="4 7" id="KW-0479">Metal-binding</keyword>
<evidence type="ECO:0000256" key="5">
    <source>
        <dbReference type="ARBA" id="ARBA00022741"/>
    </source>
</evidence>
<evidence type="ECO:0000256" key="4">
    <source>
        <dbReference type="ARBA" id="ARBA00022723"/>
    </source>
</evidence>
<feature type="compositionally biased region" description="Basic residues" evidence="8">
    <location>
        <begin position="295"/>
        <end position="306"/>
    </location>
</feature>
<reference evidence="11" key="1">
    <citation type="submission" date="2023-08" db="EMBL/GenBank/DDBJ databases">
        <title>Rhodospirillaceae gen. nov., a novel taxon isolated from the Yangtze River Yuezi River estuary sludge.</title>
        <authorList>
            <person name="Ruan L."/>
        </authorList>
    </citation>
    <scope>NUCLEOTIDE SEQUENCE [LARGE SCALE GENOMIC DNA]</scope>
    <source>
        <strain evidence="11">R-7</strain>
    </source>
</reference>
<dbReference type="InterPro" id="IPR002828">
    <property type="entry name" value="SurE-like_Pase/nucleotidase"/>
</dbReference>
<dbReference type="PANTHER" id="PTHR30457:SF12">
    <property type="entry name" value="5'_3'-NUCLEOTIDASE SURE"/>
    <property type="match status" value="1"/>
</dbReference>
<keyword evidence="11" id="KW-1185">Reference proteome</keyword>
<dbReference type="Gene3D" id="3.40.1210.10">
    <property type="entry name" value="Survival protein SurE-like phosphatase/nucleotidase"/>
    <property type="match status" value="1"/>
</dbReference>
<dbReference type="EMBL" id="JAUYVI010000003">
    <property type="protein sequence ID" value="MDQ7247714.1"/>
    <property type="molecule type" value="Genomic_DNA"/>
</dbReference>
<dbReference type="NCBIfam" id="TIGR00087">
    <property type="entry name" value="surE"/>
    <property type="match status" value="1"/>
</dbReference>
<dbReference type="InterPro" id="IPR036523">
    <property type="entry name" value="SurE-like_sf"/>
</dbReference>
<feature type="region of interest" description="Disordered" evidence="8">
    <location>
        <begin position="286"/>
        <end position="306"/>
    </location>
</feature>
<feature type="binding site" evidence="7">
    <location>
        <position position="43"/>
    </location>
    <ligand>
        <name>a divalent metal cation</name>
        <dbReference type="ChEBI" id="CHEBI:60240"/>
    </ligand>
</feature>
<comment type="subcellular location">
    <subcellularLocation>
        <location evidence="7">Cytoplasm</location>
    </subcellularLocation>
</comment>
<feature type="binding site" evidence="7">
    <location>
        <position position="42"/>
    </location>
    <ligand>
        <name>a divalent metal cation</name>
        <dbReference type="ChEBI" id="CHEBI:60240"/>
    </ligand>
</feature>
<evidence type="ECO:0000313" key="10">
    <source>
        <dbReference type="EMBL" id="MDQ7247714.1"/>
    </source>
</evidence>
<dbReference type="PANTHER" id="PTHR30457">
    <property type="entry name" value="5'-NUCLEOTIDASE SURE"/>
    <property type="match status" value="1"/>
</dbReference>
<organism evidence="10 11">
    <name type="scientific">Dongia sedimenti</name>
    <dbReference type="NCBI Taxonomy" id="3064282"/>
    <lineage>
        <taxon>Bacteria</taxon>
        <taxon>Pseudomonadati</taxon>
        <taxon>Pseudomonadota</taxon>
        <taxon>Alphaproteobacteria</taxon>
        <taxon>Rhodospirillales</taxon>
        <taxon>Dongiaceae</taxon>
        <taxon>Dongia</taxon>
    </lineage>
</organism>
<keyword evidence="6 7" id="KW-0378">Hydrolase</keyword>
<protein>
    <recommendedName>
        <fullName evidence="7">5'-nucleotidase SurE</fullName>
        <ecNumber evidence="7">3.1.3.5</ecNumber>
    </recommendedName>
    <alternativeName>
        <fullName evidence="7">Nucleoside 5'-monophosphate phosphohydrolase</fullName>
    </alternativeName>
</protein>
<comment type="similarity">
    <text evidence="2 7">Belongs to the SurE nucleotidase family.</text>
</comment>
<dbReference type="RefSeq" id="WP_379955150.1">
    <property type="nucleotide sequence ID" value="NZ_JAUYVI010000003.1"/>
</dbReference>